<dbReference type="GO" id="GO:0016831">
    <property type="term" value="F:carboxy-lyase activity"/>
    <property type="evidence" value="ECO:0007669"/>
    <property type="project" value="UniProtKB-KW"/>
</dbReference>
<keyword evidence="1 2" id="KW-0456">Lyase</keyword>
<evidence type="ECO:0000256" key="2">
    <source>
        <dbReference type="RuleBase" id="RU366045"/>
    </source>
</evidence>
<evidence type="ECO:0000256" key="3">
    <source>
        <dbReference type="SAM" id="MobiDB-lite"/>
    </source>
</evidence>
<comment type="similarity">
    <text evidence="2">Belongs to the metallo-dependent hydrolases superfamily.</text>
</comment>
<organism evidence="5">
    <name type="scientific">Salvia splendens</name>
    <name type="common">Scarlet sage</name>
    <dbReference type="NCBI Taxonomy" id="180675"/>
    <lineage>
        <taxon>Eukaryota</taxon>
        <taxon>Viridiplantae</taxon>
        <taxon>Streptophyta</taxon>
        <taxon>Embryophyta</taxon>
        <taxon>Tracheophyta</taxon>
        <taxon>Spermatophyta</taxon>
        <taxon>Magnoliopsida</taxon>
        <taxon>eudicotyledons</taxon>
        <taxon>Gunneridae</taxon>
        <taxon>Pentapetalae</taxon>
        <taxon>asterids</taxon>
        <taxon>lamiids</taxon>
        <taxon>Lamiales</taxon>
        <taxon>Lamiaceae</taxon>
        <taxon>Nepetoideae</taxon>
        <taxon>Mentheae</taxon>
        <taxon>Salviinae</taxon>
        <taxon>Salvia</taxon>
        <taxon>Salvia subgen. Calosphace</taxon>
        <taxon>core Calosphace</taxon>
    </lineage>
</organism>
<dbReference type="GO" id="GO:0016787">
    <property type="term" value="F:hydrolase activity"/>
    <property type="evidence" value="ECO:0007669"/>
    <property type="project" value="InterPro"/>
</dbReference>
<dbReference type="Gene3D" id="3.20.20.140">
    <property type="entry name" value="Metal-dependent hydrolases"/>
    <property type="match status" value="1"/>
</dbReference>
<keyword evidence="6" id="KW-1185">Reference proteome</keyword>
<dbReference type="InterPro" id="IPR006680">
    <property type="entry name" value="Amidohydro-rel"/>
</dbReference>
<dbReference type="SUPFAM" id="SSF51556">
    <property type="entry name" value="Metallo-dependent hydrolases"/>
    <property type="match status" value="1"/>
</dbReference>
<feature type="region of interest" description="Disordered" evidence="3">
    <location>
        <begin position="14"/>
        <end position="34"/>
    </location>
</feature>
<dbReference type="PANTHER" id="PTHR21240">
    <property type="entry name" value="2-AMINO-3-CARBOXYLMUCONATE-6-SEMIALDEHYDE DECARBOXYLASE"/>
    <property type="match status" value="1"/>
</dbReference>
<dbReference type="Proteomes" id="UP000298416">
    <property type="component" value="Unassembled WGS sequence"/>
</dbReference>
<feature type="domain" description="Amidohydrolase-related" evidence="4">
    <location>
        <begin position="146"/>
        <end position="410"/>
    </location>
</feature>
<evidence type="ECO:0000313" key="5">
    <source>
        <dbReference type="EMBL" id="KAG6425521.1"/>
    </source>
</evidence>
<reference evidence="5" key="2">
    <citation type="submission" date="2020-08" db="EMBL/GenBank/DDBJ databases">
        <title>Plant Genome Project.</title>
        <authorList>
            <person name="Zhang R.-G."/>
        </authorList>
    </citation>
    <scope>NUCLEOTIDE SEQUENCE</scope>
    <source>
        <strain evidence="5">Huo1</strain>
        <tissue evidence="5">Leaf</tissue>
    </source>
</reference>
<proteinExistence type="inferred from homology"/>
<reference evidence="5" key="1">
    <citation type="submission" date="2018-01" db="EMBL/GenBank/DDBJ databases">
        <authorList>
            <person name="Mao J.F."/>
        </authorList>
    </citation>
    <scope>NUCLEOTIDE SEQUENCE</scope>
    <source>
        <strain evidence="5">Huo1</strain>
        <tissue evidence="5">Leaf</tissue>
    </source>
</reference>
<protein>
    <recommendedName>
        <fullName evidence="4">Amidohydrolase-related domain-containing protein</fullName>
    </recommendedName>
</protein>
<comment type="caution">
    <text evidence="5">The sequence shown here is derived from an EMBL/GenBank/DDBJ whole genome shotgun (WGS) entry which is preliminary data.</text>
</comment>
<dbReference type="PANTHER" id="PTHR21240:SF19">
    <property type="entry name" value="CATALYTIC_ HYDROLASE"/>
    <property type="match status" value="1"/>
</dbReference>
<dbReference type="AlphaFoldDB" id="A0A8X8Y9A7"/>
<dbReference type="EMBL" id="PNBA02000005">
    <property type="protein sequence ID" value="KAG6425521.1"/>
    <property type="molecule type" value="Genomic_DNA"/>
</dbReference>
<name>A0A8X8Y9A7_SALSN</name>
<evidence type="ECO:0000313" key="6">
    <source>
        <dbReference type="Proteomes" id="UP000298416"/>
    </source>
</evidence>
<accession>A0A8X8Y9A7</accession>
<gene>
    <name evidence="5" type="ORF">SASPL_115962</name>
</gene>
<evidence type="ECO:0000259" key="4">
    <source>
        <dbReference type="Pfam" id="PF04909"/>
    </source>
</evidence>
<dbReference type="InterPro" id="IPR032465">
    <property type="entry name" value="ACMSD"/>
</dbReference>
<dbReference type="FunFam" id="3.20.20.140:FF:000052">
    <property type="entry name" value="Catalytic/ hydrolase"/>
    <property type="match status" value="1"/>
</dbReference>
<keyword evidence="2" id="KW-0210">Decarboxylase</keyword>
<sequence length="419" mass="46750">MEALLLLMAQRGNVRPERELDDDSEENAQFGGLTEAKEQTELEILTGDTLRGVETELMFDLKQNEDTISTHRKEKQKKYGSSHSQLNPVPLILGLAASEEIESLSFLLHAADPKWPPPPLPPIILKSSILICTSGPRPNRCAAEKYPYFPGQEPTLPGHVEFLLECMGQAGVDGALIVQPINHKFDHSYVTSVLKKYPSKFFGCCLANPAEDGTGVKQLEELISEARKSSSDGYRAVRFNPYLWPSGQLMTNEVGKAMFAKAGELGAPVGFMCMKGLDLHLSEIEELCTKFPSTVVLLDHLGFCKPPKNYEEEQVFSKLLNLSRFPQVYVKLSALFRVSRCPYPYEDLSDIVTKVVSSYGANRIMWGSDFPYVVPECGYKEAKAVWQLLQRAQLSSSETEWIMVRTANQILFNNPSSSS</sequence>
<dbReference type="InterPro" id="IPR032466">
    <property type="entry name" value="Metal_Hydrolase"/>
</dbReference>
<evidence type="ECO:0000256" key="1">
    <source>
        <dbReference type="ARBA" id="ARBA00023239"/>
    </source>
</evidence>
<dbReference type="Pfam" id="PF04909">
    <property type="entry name" value="Amidohydro_2"/>
    <property type="match status" value="1"/>
</dbReference>